<dbReference type="GeneID" id="115918299"/>
<dbReference type="SUPFAM" id="SSF56219">
    <property type="entry name" value="DNase I-like"/>
    <property type="match status" value="1"/>
</dbReference>
<dbReference type="InterPro" id="IPR051916">
    <property type="entry name" value="GPI-anchor_lipid_remodeler"/>
</dbReference>
<evidence type="ECO:0000313" key="3">
    <source>
        <dbReference type="EnsemblMetazoa" id="XP_030828581"/>
    </source>
</evidence>
<feature type="transmembrane region" description="Helical" evidence="1">
    <location>
        <begin position="457"/>
        <end position="479"/>
    </location>
</feature>
<feature type="transmembrane region" description="Helical" evidence="1">
    <location>
        <begin position="384"/>
        <end position="407"/>
    </location>
</feature>
<evidence type="ECO:0000259" key="2">
    <source>
        <dbReference type="Pfam" id="PF03372"/>
    </source>
</evidence>
<keyword evidence="1" id="KW-1133">Transmembrane helix</keyword>
<dbReference type="OrthoDB" id="387657at2759"/>
<feature type="domain" description="Endonuclease/exonuclease/phosphatase" evidence="2">
    <location>
        <begin position="51"/>
        <end position="307"/>
    </location>
</feature>
<organism evidence="3 4">
    <name type="scientific">Strongylocentrotus purpuratus</name>
    <name type="common">Purple sea urchin</name>
    <dbReference type="NCBI Taxonomy" id="7668"/>
    <lineage>
        <taxon>Eukaryota</taxon>
        <taxon>Metazoa</taxon>
        <taxon>Echinodermata</taxon>
        <taxon>Eleutherozoa</taxon>
        <taxon>Echinozoa</taxon>
        <taxon>Echinoidea</taxon>
        <taxon>Euechinoidea</taxon>
        <taxon>Echinacea</taxon>
        <taxon>Camarodonta</taxon>
        <taxon>Echinidea</taxon>
        <taxon>Strongylocentrotidae</taxon>
        <taxon>Strongylocentrotus</taxon>
    </lineage>
</organism>
<dbReference type="OMA" id="WFEEPLQ"/>
<dbReference type="GO" id="GO:0005783">
    <property type="term" value="C:endoplasmic reticulum"/>
    <property type="evidence" value="ECO:0000318"/>
    <property type="project" value="GO_Central"/>
</dbReference>
<dbReference type="Pfam" id="PF03372">
    <property type="entry name" value="Exo_endo_phos"/>
    <property type="match status" value="1"/>
</dbReference>
<name>A0A7M7MYZ9_STRPU</name>
<dbReference type="PANTHER" id="PTHR14859">
    <property type="entry name" value="CALCOFLUOR WHITE HYPERSENSITIVE PROTEIN PRECURSOR"/>
    <property type="match status" value="1"/>
</dbReference>
<dbReference type="EnsemblMetazoa" id="XM_030972721">
    <property type="protein sequence ID" value="XP_030828581"/>
    <property type="gene ID" value="LOC115918299"/>
</dbReference>
<dbReference type="InterPro" id="IPR036691">
    <property type="entry name" value="Endo/exonu/phosph_ase_sf"/>
</dbReference>
<evidence type="ECO:0000313" key="4">
    <source>
        <dbReference type="Proteomes" id="UP000007110"/>
    </source>
</evidence>
<dbReference type="EnsemblMetazoa" id="XM_030972722">
    <property type="protein sequence ID" value="XP_030828582"/>
    <property type="gene ID" value="LOC115918299"/>
</dbReference>
<keyword evidence="4" id="KW-1185">Reference proteome</keyword>
<reference evidence="4" key="1">
    <citation type="submission" date="2015-02" db="EMBL/GenBank/DDBJ databases">
        <title>Genome sequencing for Strongylocentrotus purpuratus.</title>
        <authorList>
            <person name="Murali S."/>
            <person name="Liu Y."/>
            <person name="Vee V."/>
            <person name="English A."/>
            <person name="Wang M."/>
            <person name="Skinner E."/>
            <person name="Han Y."/>
            <person name="Muzny D.M."/>
            <person name="Worley K.C."/>
            <person name="Gibbs R.A."/>
        </authorList>
    </citation>
    <scope>NUCLEOTIDE SEQUENCE</scope>
</reference>
<reference evidence="3" key="2">
    <citation type="submission" date="2021-01" db="UniProtKB">
        <authorList>
            <consortium name="EnsemblMetazoa"/>
        </authorList>
    </citation>
    <scope>IDENTIFICATION</scope>
</reference>
<dbReference type="GO" id="GO:0006506">
    <property type="term" value="P:GPI anchor biosynthetic process"/>
    <property type="evidence" value="ECO:0000318"/>
    <property type="project" value="GO_Central"/>
</dbReference>
<dbReference type="GO" id="GO:0016020">
    <property type="term" value="C:membrane"/>
    <property type="evidence" value="ECO:0007669"/>
    <property type="project" value="GOC"/>
</dbReference>
<dbReference type="RefSeq" id="XP_030828581.1">
    <property type="nucleotide sequence ID" value="XM_030972721.1"/>
</dbReference>
<protein>
    <recommendedName>
        <fullName evidence="2">Endonuclease/exonuclease/phosphatase domain-containing protein</fullName>
    </recommendedName>
</protein>
<dbReference type="Gene3D" id="3.60.10.10">
    <property type="entry name" value="Endonuclease/exonuclease/phosphatase"/>
    <property type="match status" value="1"/>
</dbReference>
<dbReference type="RefSeq" id="XP_030828582.1">
    <property type="nucleotide sequence ID" value="XM_030972722.1"/>
</dbReference>
<keyword evidence="1" id="KW-0472">Membrane</keyword>
<dbReference type="PANTHER" id="PTHR14859:SF16">
    <property type="entry name" value="ENDONUCLEASE_EXONUCLEASE_PHOSPHATASE DOMAIN-CONTAINING PROTEIN"/>
    <property type="match status" value="1"/>
</dbReference>
<dbReference type="InterPro" id="IPR005135">
    <property type="entry name" value="Endo/exonuclease/phosphatase"/>
</dbReference>
<proteinExistence type="predicted"/>
<evidence type="ECO:0000256" key="1">
    <source>
        <dbReference type="SAM" id="Phobius"/>
    </source>
</evidence>
<dbReference type="GO" id="GO:0003824">
    <property type="term" value="F:catalytic activity"/>
    <property type="evidence" value="ECO:0007669"/>
    <property type="project" value="InterPro"/>
</dbReference>
<dbReference type="KEGG" id="spu:115918299"/>
<accession>A0A7M7MYZ9</accession>
<dbReference type="Proteomes" id="UP000007110">
    <property type="component" value="Unassembled WGS sequence"/>
</dbReference>
<sequence>MDIRMGALGCLTPRLLKSSHTMTRMVLLLLLVCVMGGAGSVSITVGTYNIWNVMFNWDVRKHHIAEMIRAANLDVIGFQEVRADEDPSLPNRRRRTQVDELQELLLPEYKWSTFQLGHDMHSPRDGALQEWQHEGLALLSRHPILKSQKQDLSHHSRTDKIKRKVLHVTLMVRGYEVVVSVVHFSYDKWQQCNNVAEIMEYIRDAKPNYSILLGDFNTYNDYEGPLEGLHLGYFSSQNKCPKYAKSKNPTVESELTAYDDAWKVMHYGENGFTFSNMPSPGFVSRPDRILASNRYFKVSSAELDGYGNIYAKKYQRYITSARRKAIIEAGRRTYYRESGGDCLHDCGPSGSCQCGVCVRGGDGHSCSVPDCEACSADLYRLYCIVRIVFGAFTLQLFVGLIQTVLAVTQGGSVHRHKSLARFCQLPLSVAPPSWRHVRHLHLASWVRTVLSSCRNLALVNLSISLMGMFSLVVLSQSWFEEPLRLLESSLPEEFNPSDHLMVIAELQFI</sequence>
<keyword evidence="1" id="KW-0812">Transmembrane</keyword>
<dbReference type="AlphaFoldDB" id="A0A7M7MYZ9"/>
<dbReference type="InParanoid" id="A0A7M7MYZ9"/>